<gene>
    <name evidence="8" type="ORF">CBF35_02180</name>
</gene>
<dbReference type="InterPro" id="IPR036542">
    <property type="entry name" value="PTS_IIA_lac/cel_sf"/>
</dbReference>
<evidence type="ECO:0000256" key="5">
    <source>
        <dbReference type="PIRSR" id="PIRSR000699-1"/>
    </source>
</evidence>
<dbReference type="OrthoDB" id="350602at2"/>
<dbReference type="GO" id="GO:0016740">
    <property type="term" value="F:transferase activity"/>
    <property type="evidence" value="ECO:0007669"/>
    <property type="project" value="UniProtKB-KW"/>
</dbReference>
<dbReference type="EMBL" id="NGJU01000002">
    <property type="protein sequence ID" value="RST97495.1"/>
    <property type="molecule type" value="Genomic_DNA"/>
</dbReference>
<dbReference type="PROSITE" id="PS51095">
    <property type="entry name" value="PTS_EIIA_TYPE_3"/>
    <property type="match status" value="1"/>
</dbReference>
<dbReference type="Pfam" id="PF02255">
    <property type="entry name" value="PTS_IIA"/>
    <property type="match status" value="1"/>
</dbReference>
<dbReference type="PIRSF" id="PIRSF000699">
    <property type="entry name" value="PTS_IILac_III"/>
    <property type="match status" value="1"/>
</dbReference>
<protein>
    <recommendedName>
        <fullName evidence="10">PTS lactose/cellobiose transporter subunit IIA</fullName>
    </recommendedName>
</protein>
<keyword evidence="2" id="KW-0762">Sugar transport</keyword>
<keyword evidence="6" id="KW-0479">Metal-binding</keyword>
<dbReference type="CDD" id="cd00215">
    <property type="entry name" value="PTS_IIA_lac"/>
    <property type="match status" value="1"/>
</dbReference>
<dbReference type="GO" id="GO:0046872">
    <property type="term" value="F:metal ion binding"/>
    <property type="evidence" value="ECO:0007669"/>
    <property type="project" value="UniProtKB-KW"/>
</dbReference>
<keyword evidence="1" id="KW-0813">Transport</keyword>
<evidence type="ECO:0000256" key="6">
    <source>
        <dbReference type="PIRSR" id="PIRSR000699-2"/>
    </source>
</evidence>
<evidence type="ECO:0000256" key="2">
    <source>
        <dbReference type="ARBA" id="ARBA00022597"/>
    </source>
</evidence>
<organism evidence="8 9">
    <name type="scientific">Vagococcus salmoninarum</name>
    <dbReference type="NCBI Taxonomy" id="2739"/>
    <lineage>
        <taxon>Bacteria</taxon>
        <taxon>Bacillati</taxon>
        <taxon>Bacillota</taxon>
        <taxon>Bacilli</taxon>
        <taxon>Lactobacillales</taxon>
        <taxon>Enterococcaceae</taxon>
        <taxon>Vagococcus</taxon>
    </lineage>
</organism>
<dbReference type="Gene3D" id="1.20.58.80">
    <property type="entry name" value="Phosphotransferase system, lactose/cellobiose-type IIA subunit"/>
    <property type="match status" value="1"/>
</dbReference>
<keyword evidence="4" id="KW-0598">Phosphotransferase system</keyword>
<accession>A0A429ZUY6</accession>
<dbReference type="AlphaFoldDB" id="A0A429ZUY6"/>
<comment type="cofactor">
    <cofactor evidence="6">
        <name>Mg(2+)</name>
        <dbReference type="ChEBI" id="CHEBI:18420"/>
    </cofactor>
    <text evidence="6">Binds 1 Mg(2+) ion per trimer.</text>
</comment>
<evidence type="ECO:0000256" key="4">
    <source>
        <dbReference type="ARBA" id="ARBA00022683"/>
    </source>
</evidence>
<dbReference type="PANTHER" id="PTHR34382">
    <property type="entry name" value="PTS SYSTEM N,N'-DIACETYLCHITOBIOSE-SPECIFIC EIIA COMPONENT"/>
    <property type="match status" value="1"/>
</dbReference>
<dbReference type="Proteomes" id="UP000287239">
    <property type="component" value="Unassembled WGS sequence"/>
</dbReference>
<dbReference type="GeneID" id="98567163"/>
<sequence length="111" mass="12447">MNTELEERIMALIMNGGDGRSFFLRAVEAASREEFDLATELMVSGKTALNRAHDVQTKLIQGEIRGEGSELNLLMVHAQDHVMNAMTVRDLGESLIRLHQLVADLKKKIEE</sequence>
<comment type="caution">
    <text evidence="8">The sequence shown here is derived from an EMBL/GenBank/DDBJ whole genome shotgun (WGS) entry which is preliminary data.</text>
</comment>
<evidence type="ECO:0000313" key="9">
    <source>
        <dbReference type="Proteomes" id="UP000287239"/>
    </source>
</evidence>
<dbReference type="PANTHER" id="PTHR34382:SF7">
    <property type="entry name" value="PTS SYSTEM N,N'-DIACETYLCHITOBIOSE-SPECIFIC EIIA COMPONENT"/>
    <property type="match status" value="1"/>
</dbReference>
<feature type="modified residue" description="Phosphohistidine; by HPr" evidence="7">
    <location>
        <position position="77"/>
    </location>
</feature>
<keyword evidence="9" id="KW-1185">Reference proteome</keyword>
<keyword evidence="6" id="KW-0460">Magnesium</keyword>
<keyword evidence="3" id="KW-0808">Transferase</keyword>
<evidence type="ECO:0000256" key="7">
    <source>
        <dbReference type="PROSITE-ProRule" id="PRU00418"/>
    </source>
</evidence>
<evidence type="ECO:0000313" key="8">
    <source>
        <dbReference type="EMBL" id="RST97495.1"/>
    </source>
</evidence>
<proteinExistence type="predicted"/>
<evidence type="ECO:0000256" key="1">
    <source>
        <dbReference type="ARBA" id="ARBA00022448"/>
    </source>
</evidence>
<dbReference type="RefSeq" id="WP_126778243.1">
    <property type="nucleotide sequence ID" value="NZ_CAUQJP010000005.1"/>
</dbReference>
<dbReference type="GO" id="GO:0009401">
    <property type="term" value="P:phosphoenolpyruvate-dependent sugar phosphotransferase system"/>
    <property type="evidence" value="ECO:0007669"/>
    <property type="project" value="UniProtKB-KW"/>
</dbReference>
<evidence type="ECO:0000256" key="3">
    <source>
        <dbReference type="ARBA" id="ARBA00022679"/>
    </source>
</evidence>
<feature type="binding site" evidence="6">
    <location>
        <position position="80"/>
    </location>
    <ligand>
        <name>Mg(2+)</name>
        <dbReference type="ChEBI" id="CHEBI:18420"/>
        <note>ligand shared between all trimeric partners</note>
    </ligand>
</feature>
<name>A0A429ZUY6_9ENTE</name>
<reference evidence="8 9" key="1">
    <citation type="submission" date="2017-05" db="EMBL/GenBank/DDBJ databases">
        <title>Vagococcus spp. assemblies.</title>
        <authorList>
            <person name="Gulvik C.A."/>
        </authorList>
    </citation>
    <scope>NUCLEOTIDE SEQUENCE [LARGE SCALE GENOMIC DNA]</scope>
    <source>
        <strain evidence="8 9">NCFB 2777</strain>
    </source>
</reference>
<dbReference type="InterPro" id="IPR003188">
    <property type="entry name" value="PTS_IIA_lac/cel"/>
</dbReference>
<evidence type="ECO:0008006" key="10">
    <source>
        <dbReference type="Google" id="ProtNLM"/>
    </source>
</evidence>
<feature type="active site" description="Tele-phosphohistidine intermediate" evidence="5">
    <location>
        <position position="77"/>
    </location>
</feature>
<dbReference type="SUPFAM" id="SSF46973">
    <property type="entry name" value="Enzyme IIa from lactose specific PTS, IIa-lac"/>
    <property type="match status" value="1"/>
</dbReference>